<name>A0A9N9GJY8_9GLOM</name>
<feature type="non-terminal residue" evidence="1">
    <location>
        <position position="1"/>
    </location>
</feature>
<dbReference type="EMBL" id="CAJVPL010002343">
    <property type="protein sequence ID" value="CAG8607431.1"/>
    <property type="molecule type" value="Genomic_DNA"/>
</dbReference>
<dbReference type="Proteomes" id="UP000789831">
    <property type="component" value="Unassembled WGS sequence"/>
</dbReference>
<keyword evidence="2" id="KW-1185">Reference proteome</keyword>
<comment type="caution">
    <text evidence="1">The sequence shown here is derived from an EMBL/GenBank/DDBJ whole genome shotgun (WGS) entry which is preliminary data.</text>
</comment>
<reference evidence="1" key="1">
    <citation type="submission" date="2021-06" db="EMBL/GenBank/DDBJ databases">
        <authorList>
            <person name="Kallberg Y."/>
            <person name="Tangrot J."/>
            <person name="Rosling A."/>
        </authorList>
    </citation>
    <scope>NUCLEOTIDE SEQUENCE</scope>
    <source>
        <strain evidence="1">MT106</strain>
    </source>
</reference>
<organism evidence="1 2">
    <name type="scientific">Ambispora gerdemannii</name>
    <dbReference type="NCBI Taxonomy" id="144530"/>
    <lineage>
        <taxon>Eukaryota</taxon>
        <taxon>Fungi</taxon>
        <taxon>Fungi incertae sedis</taxon>
        <taxon>Mucoromycota</taxon>
        <taxon>Glomeromycotina</taxon>
        <taxon>Glomeromycetes</taxon>
        <taxon>Archaeosporales</taxon>
        <taxon>Ambisporaceae</taxon>
        <taxon>Ambispora</taxon>
    </lineage>
</organism>
<evidence type="ECO:0000313" key="2">
    <source>
        <dbReference type="Proteomes" id="UP000789831"/>
    </source>
</evidence>
<sequence>QINSAKAEEMFILSKSRGNERAGEVLKRIEAAKAKKAAVQNL</sequence>
<dbReference type="AlphaFoldDB" id="A0A9N9GJY8"/>
<gene>
    <name evidence="1" type="ORF">AGERDE_LOCUS9414</name>
</gene>
<proteinExistence type="predicted"/>
<evidence type="ECO:0000313" key="1">
    <source>
        <dbReference type="EMBL" id="CAG8607431.1"/>
    </source>
</evidence>
<protein>
    <submittedName>
        <fullName evidence="1">12359_t:CDS:1</fullName>
    </submittedName>
</protein>
<accession>A0A9N9GJY8</accession>